<dbReference type="AlphaFoldDB" id="A0AA43RJQ4"/>
<sequence length="183" mass="21835">MEETEFSTYFCKMMEESQANFYWDLSYNEEQEIHECFFMLESEIPEDASYKLMDARGRVNTSEKLLLADRIAFYDLSSSYIDPGFYLKAFPVDKEEGIEKGFIEAFIKYLHQLVNGQRVALENFLKQDNTQVPEEQFAFTWQDESFRQTIKTLKDTQRYDFDKITFDLTETKDKNILEKLKDD</sequence>
<comment type="caution">
    <text evidence="1">The sequence shown here is derived from an EMBL/GenBank/DDBJ whole genome shotgun (WGS) entry which is preliminary data.</text>
</comment>
<evidence type="ECO:0000313" key="1">
    <source>
        <dbReference type="EMBL" id="MDO5456767.1"/>
    </source>
</evidence>
<gene>
    <name evidence="1" type="ORF">Q4F26_00340</name>
</gene>
<dbReference type="InterPro" id="IPR021380">
    <property type="entry name" value="DUF3013"/>
</dbReference>
<reference evidence="1" key="1">
    <citation type="submission" date="2023-07" db="EMBL/GenBank/DDBJ databases">
        <title>Between Cages and Wild: Unraveling the Impact of Captivity on Animal Microbiomes and Antimicrobial Resistance.</title>
        <authorList>
            <person name="Schmartz G.P."/>
            <person name="Rehner J."/>
            <person name="Schuff M.J."/>
            <person name="Becker S.L."/>
            <person name="Kravczyk M."/>
            <person name="Gurevich A."/>
            <person name="Francke R."/>
            <person name="Mueller R."/>
            <person name="Keller V."/>
            <person name="Keller A."/>
        </authorList>
    </citation>
    <scope>NUCLEOTIDE SEQUENCE</scope>
    <source>
        <strain evidence="1">S39M_St_73</strain>
    </source>
</reference>
<dbReference type="Proteomes" id="UP001171751">
    <property type="component" value="Unassembled WGS sequence"/>
</dbReference>
<dbReference type="Gene3D" id="3.40.50.11250">
    <property type="entry name" value="Protein of unknown function DUF3013"/>
    <property type="match status" value="1"/>
</dbReference>
<protein>
    <submittedName>
        <fullName evidence="1">DUF3013 family protein</fullName>
    </submittedName>
</protein>
<dbReference type="Pfam" id="PF11217">
    <property type="entry name" value="DUF3013"/>
    <property type="match status" value="1"/>
</dbReference>
<proteinExistence type="predicted"/>
<organism evidence="1 2">
    <name type="scientific">Atopococcus tabaci</name>
    <dbReference type="NCBI Taxonomy" id="269774"/>
    <lineage>
        <taxon>Bacteria</taxon>
        <taxon>Bacillati</taxon>
        <taxon>Bacillota</taxon>
        <taxon>Bacilli</taxon>
        <taxon>Lactobacillales</taxon>
        <taxon>Carnobacteriaceae</taxon>
        <taxon>Atopococcus</taxon>
    </lineage>
</organism>
<dbReference type="EMBL" id="JAUNQW010000001">
    <property type="protein sequence ID" value="MDO5456767.1"/>
    <property type="molecule type" value="Genomic_DNA"/>
</dbReference>
<keyword evidence="2" id="KW-1185">Reference proteome</keyword>
<evidence type="ECO:0000313" key="2">
    <source>
        <dbReference type="Proteomes" id="UP001171751"/>
    </source>
</evidence>
<name>A0AA43RJQ4_9LACT</name>
<accession>A0AA43RJQ4</accession>